<protein>
    <recommendedName>
        <fullName evidence="4">Peroxisome assembly protein 12</fullName>
    </recommendedName>
    <alternativeName>
        <fullName evidence="14">Peroxin-12</fullName>
    </alternativeName>
</protein>
<evidence type="ECO:0000256" key="9">
    <source>
        <dbReference type="ARBA" id="ARBA00022833"/>
    </source>
</evidence>
<dbReference type="EMBL" id="KZ858975">
    <property type="protein sequence ID" value="RDW26668.1"/>
    <property type="molecule type" value="Genomic_DNA"/>
</dbReference>
<evidence type="ECO:0000256" key="11">
    <source>
        <dbReference type="ARBA" id="ARBA00022989"/>
    </source>
</evidence>
<evidence type="ECO:0000256" key="12">
    <source>
        <dbReference type="ARBA" id="ARBA00023136"/>
    </source>
</evidence>
<dbReference type="InterPro" id="IPR017375">
    <property type="entry name" value="PEX12"/>
</dbReference>
<comment type="similarity">
    <text evidence="3">Belongs to the pex2/pex10/pex12 family.</text>
</comment>
<dbReference type="GO" id="GO:1990429">
    <property type="term" value="C:peroxisomal importomer complex"/>
    <property type="evidence" value="ECO:0007669"/>
    <property type="project" value="TreeGrafter"/>
</dbReference>
<dbReference type="InterPro" id="IPR013083">
    <property type="entry name" value="Znf_RING/FYVE/PHD"/>
</dbReference>
<keyword evidence="13" id="KW-0576">Peroxisome</keyword>
<reference evidence="18 20" key="2">
    <citation type="submission" date="2018-07" db="EMBL/GenBank/DDBJ databases">
        <title>Draft Genome Assemblies for Five Robust Yarrowia lipolytica Strains Exhibiting High Lipid Production and Pentose Sugar Utilization and Sugar Alcohol Secretion from Undetoxified Lignocellulosic Biomass Hydrolysates.</title>
        <authorList>
            <consortium name="DOE Joint Genome Institute"/>
            <person name="Walker C."/>
            <person name="Ryu S."/>
            <person name="Na H."/>
            <person name="Zane M."/>
            <person name="LaButti K."/>
            <person name="Lipzen A."/>
            <person name="Haridas S."/>
            <person name="Barry K."/>
            <person name="Grigoriev I.V."/>
            <person name="Quarterman J."/>
            <person name="Slininger P."/>
            <person name="Dien B."/>
            <person name="Trinh C.T."/>
        </authorList>
    </citation>
    <scope>NUCLEOTIDE SEQUENCE [LARGE SCALE GENOMIC DNA]</scope>
    <source>
        <strain evidence="18 20">YB392</strain>
    </source>
</reference>
<dbReference type="GO" id="GO:0008270">
    <property type="term" value="F:zinc ion binding"/>
    <property type="evidence" value="ECO:0007669"/>
    <property type="project" value="UniProtKB-KW"/>
</dbReference>
<comment type="subcellular location">
    <subcellularLocation>
        <location evidence="1">Peroxisome membrane</location>
        <topology evidence="1">Multi-pass membrane protein</topology>
    </subcellularLocation>
</comment>
<dbReference type="FunFam" id="3.30.40.10:FF:000659">
    <property type="entry name" value="Peroxisome assembly protein 12"/>
    <property type="match status" value="1"/>
</dbReference>
<dbReference type="Pfam" id="PF15227">
    <property type="entry name" value="zf-C3HC4_4"/>
    <property type="match status" value="1"/>
</dbReference>
<keyword evidence="11" id="KW-1133">Transmembrane helix</keyword>
<keyword evidence="10" id="KW-0653">Protein transport</keyword>
<dbReference type="SMART" id="SM00184">
    <property type="entry name" value="RING"/>
    <property type="match status" value="1"/>
</dbReference>
<evidence type="ECO:0000256" key="15">
    <source>
        <dbReference type="ARBA" id="ARBA00034505"/>
    </source>
</evidence>
<dbReference type="KEGG" id="yli:2911130"/>
<dbReference type="Pfam" id="PF04757">
    <property type="entry name" value="Pex2_Pex12"/>
    <property type="match status" value="1"/>
</dbReference>
<keyword evidence="8" id="KW-0863">Zinc-finger</keyword>
<comment type="subunit">
    <text evidence="15">Component of the PEX2-PEX10-PEX12 retrotranslocation channel, composed of PEX2, PEX10 and PEX12.</text>
</comment>
<evidence type="ECO:0000313" key="20">
    <source>
        <dbReference type="Proteomes" id="UP000256601"/>
    </source>
</evidence>
<evidence type="ECO:0000256" key="10">
    <source>
        <dbReference type="ARBA" id="ARBA00022927"/>
    </source>
</evidence>
<dbReference type="GeneID" id="2911130"/>
<accession>A0A1H6Q4N9</accession>
<dbReference type="Gene3D" id="3.30.40.10">
    <property type="entry name" value="Zinc/RING finger domain, C3HC4 (zinc finger)"/>
    <property type="match status" value="1"/>
</dbReference>
<reference evidence="17 19" key="1">
    <citation type="journal article" date="2016" name="PLoS ONE">
        <title>Sequence Assembly of Yarrowia lipolytica Strain W29/CLIB89 Shows Transposable Element Diversity.</title>
        <authorList>
            <person name="Magnan C."/>
            <person name="Yu J."/>
            <person name="Chang I."/>
            <person name="Jahn E."/>
            <person name="Kanomata Y."/>
            <person name="Wu J."/>
            <person name="Zeller M."/>
            <person name="Oakes M."/>
            <person name="Baldi P."/>
            <person name="Sandmeyer S."/>
        </authorList>
    </citation>
    <scope>NUCLEOTIDE SEQUENCE [LARGE SCALE GENOMIC DNA]</scope>
    <source>
        <strain evidence="17">CLIB89</strain>
        <strain evidence="19">CLIB89(W29)</strain>
    </source>
</reference>
<dbReference type="OMA" id="QHYLARC"/>
<evidence type="ECO:0000256" key="2">
    <source>
        <dbReference type="ARBA" id="ARBA00004906"/>
    </source>
</evidence>
<dbReference type="CDD" id="cd16451">
    <property type="entry name" value="mRING_PEX12"/>
    <property type="match status" value="1"/>
</dbReference>
<evidence type="ECO:0000256" key="8">
    <source>
        <dbReference type="ARBA" id="ARBA00022771"/>
    </source>
</evidence>
<sequence>MDYFSSLNASQLDPDVPTLFELLSAKQLEGLIAPSVRYILAFYAQRHPRYLLRIVNRYDELYALFMGLVEYYNLKTWNASFTEKFYGLKRTQILTNPALRTRQAVPDLVEAEKRLSKKKIWGSLFFLIVVPYVKEKLDARYERLKGRYLARDINEERIEIKRTGTAQQIAVFEFDYWLLKLYPIVTMGCTTATLAFHMLFLFSVTRAYSIDDFLLNIQFSRMTRYDYQMETQRDSRNAANVAHTMKSISEYPVAERVMLLLTTKAGANAMRSAALSGLSYVLPTSIFALKFLEWWYASDFARQLNQKRRGDLEDNLPVPDKVKGADKLAESVAKWKEDTSKCPLCSKELVNPTVIESGYVFCYTCIYRHLEDGDEETGGRCPVTGQKLLGCRWQDDVWQVTGLRRLMV</sequence>
<evidence type="ECO:0000256" key="6">
    <source>
        <dbReference type="ARBA" id="ARBA00022692"/>
    </source>
</evidence>
<dbReference type="PANTHER" id="PTHR12888">
    <property type="entry name" value="PEROXISOME ASSEMBLY PROTEIN 12 PEROXIN-12"/>
    <property type="match status" value="1"/>
</dbReference>
<dbReference type="VEuPathDB" id="FungiDB:YALI1_D35190g"/>
<dbReference type="InterPro" id="IPR001841">
    <property type="entry name" value="Znf_RING"/>
</dbReference>
<keyword evidence="12" id="KW-0472">Membrane</keyword>
<dbReference type="Proteomes" id="UP000182444">
    <property type="component" value="Chromosome 1D"/>
</dbReference>
<feature type="domain" description="RING-type" evidence="16">
    <location>
        <begin position="342"/>
        <end position="384"/>
    </location>
</feature>
<keyword evidence="6" id="KW-0812">Transmembrane</keyword>
<dbReference type="eggNOG" id="KOG0826">
    <property type="taxonomic scope" value="Eukaryota"/>
</dbReference>
<evidence type="ECO:0000313" key="17">
    <source>
        <dbReference type="EMBL" id="AOW04693.1"/>
    </source>
</evidence>
<keyword evidence="5" id="KW-0813">Transport</keyword>
<dbReference type="InterPro" id="IPR006845">
    <property type="entry name" value="Pex_N"/>
</dbReference>
<comment type="pathway">
    <text evidence="2">Protein modification; protein ubiquitination.</text>
</comment>
<evidence type="ECO:0000313" key="18">
    <source>
        <dbReference type="EMBL" id="RDW26668.1"/>
    </source>
</evidence>
<dbReference type="AlphaFoldDB" id="A0A1H6Q4N9"/>
<keyword evidence="7" id="KW-0479">Metal-binding</keyword>
<organism evidence="17 19">
    <name type="scientific">Yarrowia lipolytica</name>
    <name type="common">Candida lipolytica</name>
    <dbReference type="NCBI Taxonomy" id="4952"/>
    <lineage>
        <taxon>Eukaryota</taxon>
        <taxon>Fungi</taxon>
        <taxon>Dikarya</taxon>
        <taxon>Ascomycota</taxon>
        <taxon>Saccharomycotina</taxon>
        <taxon>Dipodascomycetes</taxon>
        <taxon>Dipodascales</taxon>
        <taxon>Dipodascales incertae sedis</taxon>
        <taxon>Yarrowia</taxon>
    </lineage>
</organism>
<dbReference type="EMBL" id="CP017556">
    <property type="protein sequence ID" value="AOW04693.1"/>
    <property type="molecule type" value="Genomic_DNA"/>
</dbReference>
<dbReference type="OrthoDB" id="107372at2759"/>
<proteinExistence type="inferred from homology"/>
<dbReference type="GO" id="GO:0005778">
    <property type="term" value="C:peroxisomal membrane"/>
    <property type="evidence" value="ECO:0007669"/>
    <property type="project" value="UniProtKB-SubCell"/>
</dbReference>
<evidence type="ECO:0000256" key="1">
    <source>
        <dbReference type="ARBA" id="ARBA00004585"/>
    </source>
</evidence>
<dbReference type="PANTHER" id="PTHR12888:SF0">
    <property type="entry name" value="PEROXISOME ASSEMBLY PROTEIN 12"/>
    <property type="match status" value="1"/>
</dbReference>
<dbReference type="Proteomes" id="UP000256601">
    <property type="component" value="Unassembled WGS sequence"/>
</dbReference>
<dbReference type="RefSeq" id="XP_503326.1">
    <property type="nucleotide sequence ID" value="XM_503326.1"/>
</dbReference>
<evidence type="ECO:0000256" key="14">
    <source>
        <dbReference type="ARBA" id="ARBA00029692"/>
    </source>
</evidence>
<evidence type="ECO:0000256" key="13">
    <source>
        <dbReference type="ARBA" id="ARBA00023140"/>
    </source>
</evidence>
<name>A0A1H6Q4N9_YARLL</name>
<evidence type="ECO:0000256" key="4">
    <source>
        <dbReference type="ARBA" id="ARBA00018980"/>
    </source>
</evidence>
<dbReference type="PIRSF" id="PIRSF038074">
    <property type="entry name" value="Peroxisome_assembly_p12"/>
    <property type="match status" value="1"/>
</dbReference>
<dbReference type="GO" id="GO:0004842">
    <property type="term" value="F:ubiquitin-protein transferase activity"/>
    <property type="evidence" value="ECO:0007669"/>
    <property type="project" value="TreeGrafter"/>
</dbReference>
<dbReference type="VEuPathDB" id="FungiDB:YALI0_D26642g"/>
<evidence type="ECO:0000256" key="5">
    <source>
        <dbReference type="ARBA" id="ARBA00022448"/>
    </source>
</evidence>
<evidence type="ECO:0000256" key="7">
    <source>
        <dbReference type="ARBA" id="ARBA00022723"/>
    </source>
</evidence>
<evidence type="ECO:0000313" key="19">
    <source>
        <dbReference type="Proteomes" id="UP000182444"/>
    </source>
</evidence>
<evidence type="ECO:0000256" key="3">
    <source>
        <dbReference type="ARBA" id="ARBA00008704"/>
    </source>
</evidence>
<evidence type="ECO:0000259" key="16">
    <source>
        <dbReference type="SMART" id="SM00184"/>
    </source>
</evidence>
<keyword evidence="9" id="KW-0862">Zinc</keyword>
<gene>
    <name evidence="18" type="ORF">B0I71DRAFT_130451</name>
    <name evidence="17" type="ORF">YALI1_D35190g</name>
</gene>
<dbReference type="GO" id="GO:0016562">
    <property type="term" value="P:protein import into peroxisome matrix, receptor recycling"/>
    <property type="evidence" value="ECO:0007669"/>
    <property type="project" value="UniProtKB-ARBA"/>
</dbReference>
<dbReference type="GO" id="GO:0006513">
    <property type="term" value="P:protein monoubiquitination"/>
    <property type="evidence" value="ECO:0007669"/>
    <property type="project" value="TreeGrafter"/>
</dbReference>
<dbReference type="SUPFAM" id="SSF57850">
    <property type="entry name" value="RING/U-box"/>
    <property type="match status" value="1"/>
</dbReference>